<dbReference type="NCBIfam" id="TIGR02365">
    <property type="entry name" value="dha_L_ycgS"/>
    <property type="match status" value="1"/>
</dbReference>
<evidence type="ECO:0000256" key="3">
    <source>
        <dbReference type="ARBA" id="ARBA00022777"/>
    </source>
</evidence>
<keyword evidence="1" id="KW-0808">Transferase</keyword>
<proteinExistence type="predicted"/>
<evidence type="ECO:0000259" key="5">
    <source>
        <dbReference type="PROSITE" id="PS51480"/>
    </source>
</evidence>
<dbReference type="PROSITE" id="PS51480">
    <property type="entry name" value="DHAL"/>
    <property type="match status" value="1"/>
</dbReference>
<reference evidence="7" key="1">
    <citation type="submission" date="2022-04" db="EMBL/GenBank/DDBJ databases">
        <title>Whole genome sequence of Sphaerotilus sp. FB-5.</title>
        <authorList>
            <person name="Takeda M."/>
            <person name="Narihara S."/>
            <person name="Akimoto M."/>
            <person name="Akimoto R."/>
            <person name="Nishiyashiki S."/>
            <person name="Murakami T."/>
        </authorList>
    </citation>
    <scope>NUCLEOTIDE SEQUENCE</scope>
    <source>
        <strain evidence="7">FB-5</strain>
    </source>
</reference>
<dbReference type="EMBL" id="AP025730">
    <property type="protein sequence ID" value="BDI08084.1"/>
    <property type="molecule type" value="Genomic_DNA"/>
</dbReference>
<dbReference type="Pfam" id="PF02734">
    <property type="entry name" value="Dak2"/>
    <property type="match status" value="1"/>
</dbReference>
<gene>
    <name evidence="7" type="ORF">CATMQ487_50540</name>
</gene>
<dbReference type="NCBIfam" id="NF011049">
    <property type="entry name" value="PRK14479.1"/>
    <property type="match status" value="1"/>
</dbReference>
<protein>
    <recommendedName>
        <fullName evidence="9">Homodimeric dihydroxyacetone kinase</fullName>
    </recommendedName>
</protein>
<dbReference type="InterPro" id="IPR036117">
    <property type="entry name" value="DhaL_dom_sf"/>
</dbReference>
<dbReference type="PROSITE" id="PS51481">
    <property type="entry name" value="DHAK"/>
    <property type="match status" value="1"/>
</dbReference>
<dbReference type="PANTHER" id="PTHR28629">
    <property type="entry name" value="TRIOKINASE/FMN CYCLASE"/>
    <property type="match status" value="1"/>
</dbReference>
<dbReference type="SUPFAM" id="SSF82549">
    <property type="entry name" value="DAK1/DegV-like"/>
    <property type="match status" value="1"/>
</dbReference>
<dbReference type="InterPro" id="IPR050861">
    <property type="entry name" value="Dihydroxyacetone_Kinase"/>
</dbReference>
<dbReference type="RefSeq" id="WP_428985556.1">
    <property type="nucleotide sequence ID" value="NZ_AP025730.1"/>
</dbReference>
<keyword evidence="8" id="KW-1185">Reference proteome</keyword>
<dbReference type="Gene3D" id="1.25.40.340">
    <property type="match status" value="1"/>
</dbReference>
<evidence type="ECO:0000256" key="2">
    <source>
        <dbReference type="ARBA" id="ARBA00022741"/>
    </source>
</evidence>
<sequence>MSMNRVINNPDLVVEDMLTGWLMAHADTVVAREDNPRVVQRVQAPERGKVGIVTGGGSGHEPAFLGYVGDGLCDAVAVGEIFSSPTAKSFLDAMRSADGGAGVACLYGNYAGDNMNVKMAMQMAAREGIVVRTVVANDDVPSAPKGDEAKRRGVAGEILMWKVGGAKAAMGGTLDEVIAVAQKAIASTRSIGVGLSACVIPAVGHANFSIEHGTMEVGIGHHGEPGIDVRKTVSAAEMAEMMLNVVLPDLPFVGGDRVAVLISGLGATPVMEQYILYGEVAKRLQAQGMTVAVNFVGNLFTSLEMMGVTLTLMKLDDELEACLKAPARSVGLTVAGDLGVGRAYSGVAAGQAAASSAPVAGKAATAAAAPRGVQGPAVALAGSGALVRDLIATIVEHRQFLSDIDGLIGDGDHGINMAKGFTGCGTRLDALGAERAAQLPAALEQLSQALMDDIGGSMGPLYGNFFLGFVNTLEPHLSTSGQLDAALFADALAAAVANVQAMGNAQVGDKTLIDTLVPARDAFRAAVAGGAGFADALQAMSDAAERGKDSTKDLQARIGRSARLGPRSIGVLDAGATSCWLILRTMAQSLQRQLAG</sequence>
<dbReference type="Gene3D" id="3.30.1180.20">
    <property type="entry name" value="Dihydroxyacetone kinase, domain 2"/>
    <property type="match status" value="1"/>
</dbReference>
<keyword evidence="4" id="KW-0067">ATP-binding</keyword>
<organism evidence="7 8">
    <name type="scientific">Sphaerotilus microaerophilus</name>
    <dbReference type="NCBI Taxonomy" id="2914710"/>
    <lineage>
        <taxon>Bacteria</taxon>
        <taxon>Pseudomonadati</taxon>
        <taxon>Pseudomonadota</taxon>
        <taxon>Betaproteobacteria</taxon>
        <taxon>Burkholderiales</taxon>
        <taxon>Sphaerotilaceae</taxon>
        <taxon>Sphaerotilus</taxon>
    </lineage>
</organism>
<evidence type="ECO:0000256" key="1">
    <source>
        <dbReference type="ARBA" id="ARBA00022679"/>
    </source>
</evidence>
<dbReference type="SMART" id="SM01120">
    <property type="entry name" value="Dak2"/>
    <property type="match status" value="1"/>
</dbReference>
<dbReference type="Gene3D" id="3.40.50.10440">
    <property type="entry name" value="Dihydroxyacetone kinase, domain 1"/>
    <property type="match status" value="1"/>
</dbReference>
<feature type="domain" description="DhaK" evidence="6">
    <location>
        <begin position="9"/>
        <end position="332"/>
    </location>
</feature>
<evidence type="ECO:0000313" key="7">
    <source>
        <dbReference type="EMBL" id="BDI08084.1"/>
    </source>
</evidence>
<evidence type="ECO:0008006" key="9">
    <source>
        <dbReference type="Google" id="ProtNLM"/>
    </source>
</evidence>
<dbReference type="InterPro" id="IPR012737">
    <property type="entry name" value="DhaK_L_YcgS"/>
</dbReference>
<dbReference type="PANTHER" id="PTHR28629:SF4">
    <property type="entry name" value="TRIOKINASE_FMN CYCLASE"/>
    <property type="match status" value="1"/>
</dbReference>
<dbReference type="Pfam" id="PF02733">
    <property type="entry name" value="Dak1"/>
    <property type="match status" value="1"/>
</dbReference>
<name>A0ABM7YTS3_9BURK</name>
<keyword evidence="3" id="KW-0418">Kinase</keyword>
<evidence type="ECO:0000313" key="8">
    <source>
        <dbReference type="Proteomes" id="UP001057498"/>
    </source>
</evidence>
<dbReference type="InterPro" id="IPR004006">
    <property type="entry name" value="DhaK_dom"/>
</dbReference>
<keyword evidence="2" id="KW-0547">Nucleotide-binding</keyword>
<evidence type="ECO:0000256" key="4">
    <source>
        <dbReference type="ARBA" id="ARBA00022840"/>
    </source>
</evidence>
<dbReference type="InterPro" id="IPR004007">
    <property type="entry name" value="DhaL_dom"/>
</dbReference>
<accession>A0ABM7YTS3</accession>
<feature type="domain" description="DhaL" evidence="5">
    <location>
        <begin position="381"/>
        <end position="588"/>
    </location>
</feature>
<evidence type="ECO:0000259" key="6">
    <source>
        <dbReference type="PROSITE" id="PS51481"/>
    </source>
</evidence>
<dbReference type="SUPFAM" id="SSF101473">
    <property type="entry name" value="DhaL-like"/>
    <property type="match status" value="1"/>
</dbReference>
<dbReference type="Proteomes" id="UP001057498">
    <property type="component" value="Chromosome"/>
</dbReference>